<evidence type="ECO:0000313" key="4">
    <source>
        <dbReference type="Proteomes" id="UP001597425"/>
    </source>
</evidence>
<dbReference type="PANTHER" id="PTHR35335">
    <property type="entry name" value="UPF0716 PROTEIN FXSA"/>
    <property type="match status" value="1"/>
</dbReference>
<reference evidence="4" key="1">
    <citation type="journal article" date="2019" name="Int. J. Syst. Evol. Microbiol.">
        <title>The Global Catalogue of Microorganisms (GCM) 10K type strain sequencing project: providing services to taxonomists for standard genome sequencing and annotation.</title>
        <authorList>
            <consortium name="The Broad Institute Genomics Platform"/>
            <consortium name="The Broad Institute Genome Sequencing Center for Infectious Disease"/>
            <person name="Wu L."/>
            <person name="Ma J."/>
        </authorList>
    </citation>
    <scope>NUCLEOTIDE SEQUENCE [LARGE SCALE GENOMIC DNA]</scope>
    <source>
        <strain evidence="4">KCTC 12848</strain>
    </source>
</reference>
<dbReference type="NCBIfam" id="NF008528">
    <property type="entry name" value="PRK11463.1-2"/>
    <property type="match status" value="1"/>
</dbReference>
<dbReference type="Pfam" id="PF04186">
    <property type="entry name" value="FxsA"/>
    <property type="match status" value="1"/>
</dbReference>
<proteinExistence type="predicted"/>
<keyword evidence="2" id="KW-0472">Membrane</keyword>
<accession>A0ABW5E878</accession>
<evidence type="ECO:0000256" key="1">
    <source>
        <dbReference type="SAM" id="MobiDB-lite"/>
    </source>
</evidence>
<dbReference type="PANTHER" id="PTHR35335:SF1">
    <property type="entry name" value="UPF0716 PROTEIN FXSA"/>
    <property type="match status" value="1"/>
</dbReference>
<keyword evidence="2" id="KW-0812">Transmembrane</keyword>
<evidence type="ECO:0000313" key="3">
    <source>
        <dbReference type="EMBL" id="MFD2309647.1"/>
    </source>
</evidence>
<dbReference type="RefSeq" id="WP_265720222.1">
    <property type="nucleotide sequence ID" value="NZ_JAPIVK010000002.1"/>
</dbReference>
<dbReference type="Proteomes" id="UP001597425">
    <property type="component" value="Unassembled WGS sequence"/>
</dbReference>
<organism evidence="3 4">
    <name type="scientific">Microbulbifer halophilus</name>
    <dbReference type="NCBI Taxonomy" id="453963"/>
    <lineage>
        <taxon>Bacteria</taxon>
        <taxon>Pseudomonadati</taxon>
        <taxon>Pseudomonadota</taxon>
        <taxon>Gammaproteobacteria</taxon>
        <taxon>Cellvibrionales</taxon>
        <taxon>Microbulbiferaceae</taxon>
        <taxon>Microbulbifer</taxon>
    </lineage>
</organism>
<keyword evidence="4" id="KW-1185">Reference proteome</keyword>
<evidence type="ECO:0000256" key="2">
    <source>
        <dbReference type="SAM" id="Phobius"/>
    </source>
</evidence>
<dbReference type="InterPro" id="IPR007313">
    <property type="entry name" value="FxsA"/>
</dbReference>
<protein>
    <submittedName>
        <fullName evidence="3">FxsA family protein</fullName>
    </submittedName>
</protein>
<feature type="transmembrane region" description="Helical" evidence="2">
    <location>
        <begin position="26"/>
        <end position="46"/>
    </location>
</feature>
<feature type="region of interest" description="Disordered" evidence="1">
    <location>
        <begin position="122"/>
        <end position="162"/>
    </location>
</feature>
<keyword evidence="2" id="KW-1133">Transmembrane helix</keyword>
<name>A0ABW5E878_9GAMM</name>
<sequence length="162" mass="17714">MRPLLLLFIVIPILEMWILIAVGSEIGALPTIGLVLLTAVVGLALLRRQGLSTVMRAQQKMQTGELPAREMAEGIFLAVGGALLLTPGFFTDALGFACLIPGLRQLLLGRILRHVTVVQGPGGVPPRGSDRAQHRDRDVIEGDFSHEEPRDPERRRDKDPDQ</sequence>
<dbReference type="EMBL" id="JBHUJD010000004">
    <property type="protein sequence ID" value="MFD2309647.1"/>
    <property type="molecule type" value="Genomic_DNA"/>
</dbReference>
<comment type="caution">
    <text evidence="3">The sequence shown here is derived from an EMBL/GenBank/DDBJ whole genome shotgun (WGS) entry which is preliminary data.</text>
</comment>
<feature type="compositionally biased region" description="Basic and acidic residues" evidence="1">
    <location>
        <begin position="128"/>
        <end position="162"/>
    </location>
</feature>
<gene>
    <name evidence="3" type="ORF">ACFSKX_04385</name>
</gene>